<evidence type="ECO:0000256" key="5">
    <source>
        <dbReference type="ARBA" id="ARBA00023239"/>
    </source>
</evidence>
<dbReference type="InterPro" id="IPR020568">
    <property type="entry name" value="Ribosomal_Su5_D2-typ_SF"/>
</dbReference>
<dbReference type="Gene3D" id="3.30.70.890">
    <property type="entry name" value="GHMP kinase, C-terminal domain"/>
    <property type="match status" value="1"/>
</dbReference>
<evidence type="ECO:0000256" key="1">
    <source>
        <dbReference type="ARBA" id="ARBA00022516"/>
    </source>
</evidence>
<dbReference type="EMBL" id="DVAD01000014">
    <property type="protein sequence ID" value="HIJ99723.1"/>
    <property type="molecule type" value="Genomic_DNA"/>
</dbReference>
<sequence>MARASAHPMQGLVKYHGLKDPVKRIPYHGSISVCTDPLESITSVEFHEGEHDQLEIDGNLISGRAFERVVAVLDKVRELSETTERAIVHSKNSFPQGVGLGSSSSGFAALALAAFEDSGADYDMKLVSETARLGSGSACRAVTGGISEWITDDSGSYSIQIGAPEDFKDWSIVVPLVESITVTEKAHEEVETSPLFKARLDYIEKTLCQMKDAVENKEVEKIWKLAEQDTRNLHAVTMTGNEGLFAWNAATAEIIHRTTELREEFPVYYSIDTGATPYLNTYREHEKQLISEFRETHGVTDILVCSVGGPAKIL</sequence>
<dbReference type="InterPro" id="IPR041431">
    <property type="entry name" value="Mvd1_C"/>
</dbReference>
<proteinExistence type="predicted"/>
<evidence type="ECO:0000256" key="4">
    <source>
        <dbReference type="ARBA" id="ARBA00023098"/>
    </source>
</evidence>
<dbReference type="Proteomes" id="UP000604391">
    <property type="component" value="Unassembled WGS sequence"/>
</dbReference>
<dbReference type="InterPro" id="IPR036554">
    <property type="entry name" value="GHMP_kinase_C_sf"/>
</dbReference>
<keyword evidence="2" id="KW-0547">Nucleotide-binding</keyword>
<keyword evidence="5" id="KW-0456">Lyase</keyword>
<dbReference type="Pfam" id="PF22700">
    <property type="entry name" value="MVD-like_N"/>
    <property type="match status" value="1"/>
</dbReference>
<comment type="caution">
    <text evidence="8">The sequence shown here is derived from an EMBL/GenBank/DDBJ whole genome shotgun (WGS) entry which is preliminary data.</text>
</comment>
<dbReference type="AlphaFoldDB" id="A0A832XG23"/>
<gene>
    <name evidence="8" type="ORF">H1011_02775</name>
</gene>
<feature type="domain" description="Mvd1 C-terminal" evidence="6">
    <location>
        <begin position="183"/>
        <end position="297"/>
    </location>
</feature>
<dbReference type="InterPro" id="IPR005935">
    <property type="entry name" value="Mev_decarb"/>
</dbReference>
<dbReference type="SUPFAM" id="SSF55060">
    <property type="entry name" value="GHMP Kinase, C-terminal domain"/>
    <property type="match status" value="1"/>
</dbReference>
<organism evidence="8 9">
    <name type="scientific">Candidatus Undinarchaeum marinum</name>
    <dbReference type="NCBI Taxonomy" id="2756141"/>
    <lineage>
        <taxon>Archaea</taxon>
        <taxon>Candidatus Undinarchaeota</taxon>
        <taxon>Candidatus Undinarchaeia</taxon>
        <taxon>Candidatus Undinarchaeales</taxon>
        <taxon>Candidatus Undinarchaeaceae</taxon>
        <taxon>Candidatus Undinarchaeum</taxon>
    </lineage>
</organism>
<keyword evidence="1" id="KW-0444">Lipid biosynthesis</keyword>
<evidence type="ECO:0000259" key="7">
    <source>
        <dbReference type="Pfam" id="PF22700"/>
    </source>
</evidence>
<keyword evidence="4" id="KW-0443">Lipid metabolism</keyword>
<dbReference type="SUPFAM" id="SSF54211">
    <property type="entry name" value="Ribosomal protein S5 domain 2-like"/>
    <property type="match status" value="1"/>
</dbReference>
<dbReference type="PANTHER" id="PTHR10977">
    <property type="entry name" value="DIPHOSPHOMEVALONATE DECARBOXYLASE"/>
    <property type="match status" value="1"/>
</dbReference>
<name>A0A832XG23_9ARCH</name>
<dbReference type="Pfam" id="PF18376">
    <property type="entry name" value="MDD_C"/>
    <property type="match status" value="1"/>
</dbReference>
<dbReference type="GO" id="GO:0016831">
    <property type="term" value="F:carboxy-lyase activity"/>
    <property type="evidence" value="ECO:0007669"/>
    <property type="project" value="InterPro"/>
</dbReference>
<accession>A0A832XG23</accession>
<evidence type="ECO:0000256" key="3">
    <source>
        <dbReference type="ARBA" id="ARBA00022840"/>
    </source>
</evidence>
<evidence type="ECO:0000313" key="8">
    <source>
        <dbReference type="EMBL" id="HIJ99723.1"/>
    </source>
</evidence>
<keyword evidence="9" id="KW-1185">Reference proteome</keyword>
<dbReference type="GO" id="GO:0005524">
    <property type="term" value="F:ATP binding"/>
    <property type="evidence" value="ECO:0007669"/>
    <property type="project" value="UniProtKB-KW"/>
</dbReference>
<feature type="domain" description="Diphosphomevalonate decarboxylase-like N-terminal" evidence="7">
    <location>
        <begin position="6"/>
        <end position="159"/>
    </location>
</feature>
<dbReference type="GO" id="GO:0008299">
    <property type="term" value="P:isoprenoid biosynthetic process"/>
    <property type="evidence" value="ECO:0007669"/>
    <property type="project" value="InterPro"/>
</dbReference>
<protein>
    <submittedName>
        <fullName evidence="8">Diphosphomevalonate decarboxylase</fullName>
    </submittedName>
</protein>
<dbReference type="PIRSF" id="PIRSF015950">
    <property type="entry name" value="Mev_P_decrbx"/>
    <property type="match status" value="1"/>
</dbReference>
<dbReference type="InterPro" id="IPR053859">
    <property type="entry name" value="MVD-like_N"/>
</dbReference>
<evidence type="ECO:0000313" key="9">
    <source>
        <dbReference type="Proteomes" id="UP000604391"/>
    </source>
</evidence>
<reference evidence="8 9" key="1">
    <citation type="journal article" name="Nat. Commun.">
        <title>Undinarchaeota illuminate DPANN phylogeny and the impact of gene transfer on archaeal evolution.</title>
        <authorList>
            <person name="Dombrowski N."/>
            <person name="Williams T.A."/>
            <person name="Sun J."/>
            <person name="Woodcroft B.J."/>
            <person name="Lee J.H."/>
            <person name="Minh B.Q."/>
            <person name="Rinke C."/>
            <person name="Spang A."/>
        </authorList>
    </citation>
    <scope>NUCLEOTIDE SEQUENCE [LARGE SCALE GENOMIC DNA]</scope>
    <source>
        <strain evidence="8">MAG_bin17</strain>
    </source>
</reference>
<evidence type="ECO:0000259" key="6">
    <source>
        <dbReference type="Pfam" id="PF18376"/>
    </source>
</evidence>
<evidence type="ECO:0000256" key="2">
    <source>
        <dbReference type="ARBA" id="ARBA00022741"/>
    </source>
</evidence>
<dbReference type="PANTHER" id="PTHR10977:SF3">
    <property type="entry name" value="DIPHOSPHOMEVALONATE DECARBOXYLASE"/>
    <property type="match status" value="1"/>
</dbReference>
<dbReference type="Gene3D" id="3.30.230.10">
    <property type="match status" value="1"/>
</dbReference>
<dbReference type="InterPro" id="IPR014721">
    <property type="entry name" value="Ribsml_uS5_D2-typ_fold_subgr"/>
</dbReference>
<keyword evidence="3" id="KW-0067">ATP-binding</keyword>